<protein>
    <recommendedName>
        <fullName evidence="3">Glycoside hydrolase family 5 domain-containing protein</fullName>
    </recommendedName>
</protein>
<gene>
    <name evidence="1" type="ORF">ACPOL_0628</name>
</gene>
<dbReference type="EMBL" id="CP030840">
    <property type="protein sequence ID" value="AXC09999.1"/>
    <property type="molecule type" value="Genomic_DNA"/>
</dbReference>
<evidence type="ECO:0008006" key="3">
    <source>
        <dbReference type="Google" id="ProtNLM"/>
    </source>
</evidence>
<reference evidence="1 2" key="1">
    <citation type="journal article" date="2018" name="Front. Microbiol.">
        <title>Hydrolytic Capabilities as a Key to Environmental Success: Chitinolytic and Cellulolytic Acidobacteria From Acidic Sub-arctic Soils and Boreal Peatlands.</title>
        <authorList>
            <person name="Belova S.E."/>
            <person name="Ravin N.V."/>
            <person name="Pankratov T.A."/>
            <person name="Rakitin A.L."/>
            <person name="Ivanova A.A."/>
            <person name="Beletsky A.V."/>
            <person name="Mardanov A.V."/>
            <person name="Sinninghe Damste J.S."/>
            <person name="Dedysh S.N."/>
        </authorList>
    </citation>
    <scope>NUCLEOTIDE SEQUENCE [LARGE SCALE GENOMIC DNA]</scope>
    <source>
        <strain evidence="1 2">SBC82</strain>
    </source>
</reference>
<sequence>MSRKALHSRLSSKVTEFGNYGLYLTAICLCSWSCVAQVPAGSLALGGNINERFQWATPEVLDQTHTTWLRGFVPASEFMSGRRSYETDPGLQALNRAAASGRKIVLSIKWDSTGKGGFGRMPEEGSPKEQEAFAFVDHLLDATKGRLSALVLVNELTIDTLPEDLMPDADGRLPVIAFLRRLAAHIDAVHRNAADGTQLPLYAGGMTRLDLPKTQQSLPTRLMIRWVNEDPKIAGADFHMHQPDMRSTETALQFMHRAIPKKPLMVTEMSLVFKWKQHLGDRIDNSEAGRAFVQQHSILPGTLVAEFLNNCFQRPVPEEEWQQFLASQQWFEPHYLADLIPMLQTNGARIATYALTWNPHPDQAAGRAVVSVGTVPWFLNQLLVPGMADVPGAIRLPENYGFFADYMEYQHQQR</sequence>
<dbReference type="InterPro" id="IPR017853">
    <property type="entry name" value="GH"/>
</dbReference>
<organism evidence="1 2">
    <name type="scientific">Acidisarcina polymorpha</name>
    <dbReference type="NCBI Taxonomy" id="2211140"/>
    <lineage>
        <taxon>Bacteria</taxon>
        <taxon>Pseudomonadati</taxon>
        <taxon>Acidobacteriota</taxon>
        <taxon>Terriglobia</taxon>
        <taxon>Terriglobales</taxon>
        <taxon>Acidobacteriaceae</taxon>
        <taxon>Acidisarcina</taxon>
    </lineage>
</organism>
<dbReference type="KEGG" id="abas:ACPOL_0628"/>
<evidence type="ECO:0000313" key="1">
    <source>
        <dbReference type="EMBL" id="AXC09999.1"/>
    </source>
</evidence>
<keyword evidence="2" id="KW-1185">Reference proteome</keyword>
<proteinExistence type="predicted"/>
<accession>A0A2Z5FT30</accession>
<name>A0A2Z5FT30_9BACT</name>
<evidence type="ECO:0000313" key="2">
    <source>
        <dbReference type="Proteomes" id="UP000253606"/>
    </source>
</evidence>
<dbReference type="Proteomes" id="UP000253606">
    <property type="component" value="Chromosome"/>
</dbReference>
<dbReference type="SUPFAM" id="SSF51445">
    <property type="entry name" value="(Trans)glycosidases"/>
    <property type="match status" value="1"/>
</dbReference>
<dbReference type="AlphaFoldDB" id="A0A2Z5FT30"/>